<dbReference type="eggNOG" id="COG0457">
    <property type="taxonomic scope" value="Bacteria"/>
</dbReference>
<dbReference type="AlphaFoldDB" id="L0A374"/>
<dbReference type="eggNOG" id="COG3629">
    <property type="taxonomic scope" value="Bacteria"/>
</dbReference>
<evidence type="ECO:0000259" key="3">
    <source>
        <dbReference type="SMART" id="SM01043"/>
    </source>
</evidence>
<protein>
    <submittedName>
        <fullName evidence="4">Putative transcriptional regulator</fullName>
    </submittedName>
</protein>
<dbReference type="eggNOG" id="COG3899">
    <property type="taxonomic scope" value="Bacteria"/>
</dbReference>
<dbReference type="InterPro" id="IPR019734">
    <property type="entry name" value="TPR_rpt"/>
</dbReference>
<reference evidence="5" key="1">
    <citation type="submission" date="2012-03" db="EMBL/GenBank/DDBJ databases">
        <title>Complete sequence of chromosome of Deinococcus peraridilitoris DSM 19664.</title>
        <authorList>
            <person name="Lucas S."/>
            <person name="Copeland A."/>
            <person name="Lapidus A."/>
            <person name="Glavina del Rio T."/>
            <person name="Dalin E."/>
            <person name="Tice H."/>
            <person name="Bruce D."/>
            <person name="Goodwin L."/>
            <person name="Pitluck S."/>
            <person name="Peters L."/>
            <person name="Mikhailova N."/>
            <person name="Lu M."/>
            <person name="Kyrpides N."/>
            <person name="Mavromatis K."/>
            <person name="Ivanova N."/>
            <person name="Brettin T."/>
            <person name="Detter J.C."/>
            <person name="Han C."/>
            <person name="Larimer F."/>
            <person name="Land M."/>
            <person name="Hauser L."/>
            <person name="Markowitz V."/>
            <person name="Cheng J.-F."/>
            <person name="Hugenholtz P."/>
            <person name="Woyke T."/>
            <person name="Wu D."/>
            <person name="Pukall R."/>
            <person name="Steenblock K."/>
            <person name="Brambilla E."/>
            <person name="Klenk H.-P."/>
            <person name="Eisen J.A."/>
        </authorList>
    </citation>
    <scope>NUCLEOTIDE SEQUENCE [LARGE SCALE GENOMIC DNA]</scope>
    <source>
        <strain evidence="5">DSM 19664 / LMG 22246 / CIP 109416 / KR-200</strain>
    </source>
</reference>
<dbReference type="HOGENOM" id="CLU_004435_1_1_0"/>
<dbReference type="STRING" id="937777.Deipe_2117"/>
<dbReference type="SMART" id="SM01043">
    <property type="entry name" value="BTAD"/>
    <property type="match status" value="1"/>
</dbReference>
<dbReference type="Proteomes" id="UP000010467">
    <property type="component" value="Chromosome"/>
</dbReference>
<dbReference type="SUPFAM" id="SSF52540">
    <property type="entry name" value="P-loop containing nucleoside triphosphate hydrolases"/>
    <property type="match status" value="1"/>
</dbReference>
<keyword evidence="2" id="KW-0067">ATP-binding</keyword>
<gene>
    <name evidence="4" type="ordered locus">Deipe_2117</name>
</gene>
<dbReference type="SUPFAM" id="SSF48452">
    <property type="entry name" value="TPR-like"/>
    <property type="match status" value="2"/>
</dbReference>
<dbReference type="SMART" id="SM00028">
    <property type="entry name" value="TPR"/>
    <property type="match status" value="4"/>
</dbReference>
<keyword evidence="5" id="KW-1185">Reference proteome</keyword>
<dbReference type="KEGG" id="dpd:Deipe_2117"/>
<dbReference type="InterPro" id="IPR027417">
    <property type="entry name" value="P-loop_NTPase"/>
</dbReference>
<sequence length="1120" mass="121970">MVMPHVRMLGRFRVVDGERVIAPPRSNTVLLLAYLACRADWADRGRLATLFWPDQDEEVALTNLRQVLARARAHAWAANVEAERTRVRWLVPNDVQAFRDALGRGDAASAVEGYHGEFLDGMDALPDGLQEWVDAERETLRSAWLRVSTRRAADLEANGNMSGAAELAGRILETDALAEDALQTFMRCAAGLGRRDDALRAYRSFRERLDRELRLEPLAGTRELAEQIGRGELPVARVPARQPTATMEASRLVGRDADLARLRASTAPALIIMGDPGIGKTRFLQALAPDAPWLRCREGLERVPYLALLDLLRARAADLPDLGPYREDLARLAPDLAPDLASGLTPALLDPETARTRVVEALTRCLETVASGSPFGLVVDDLQWVDPYTLEVLAYGLSGRRVRVLGACRTLEGPEGLSSLVSAGAETHTLAPLSEDDVRALLATLMETAQGPPVFTRWLHQRTGGNPFFALETLRFLAETGVLHVEPGGWRTEVDDVTRDYRELSVPPRVAQSVLRRVKALPEEARRVLDVACVLSTGLDPTLLSGIVGLSDWAVMEALDAAERAGITRGDAFAHDLFRQTLYASLPEARRAFTHTRIARELAARQATPLVVAEHFIRAAQPEAAAHQLLNAARLAEDTSRRDVAAELYARAAELLELAGRADEAVDATVAEHRMLAEFDTGPRADALVERLKRLARTPLQLGWAAHAEAHLAYVRADAARAEQTSRRGLEFLALHGTDASLEGSLCAVLASSLWAQGRVAEALPVTERRAGSTRASGDLRELESALNDLGVISSNLERHREAITYLQQSLDITTGPVDPVGRVSTLNNLAVSQGELGRTRDSLETLLRAQALLEPTSGTEALRIQHDTAVGLRLHELGEYGGALDAYARAERLARDLQFWSLPTVLRSIAGVYVDLGELELAQQYLDEALARPNVRPLQRCAILRVQGKLDLIQGRNPDPALDEAEEIAGRVGKPKGIVLAQLDRAVTRAPDEAFDLARQALKDARSLDLPGVEALAHLRAAQAAIALGRFVEAAEAARTCIAMSGTYASGATPAETHLTLHRALWGVGDRRAFEALRAAGEWIRETVARHVPPAHVQAFLKRNPVNVAVALASEQAED</sequence>
<dbReference type="Gene3D" id="1.25.40.10">
    <property type="entry name" value="Tetratricopeptide repeat domain"/>
    <property type="match status" value="3"/>
</dbReference>
<dbReference type="InterPro" id="IPR011990">
    <property type="entry name" value="TPR-like_helical_dom_sf"/>
</dbReference>
<dbReference type="InterPro" id="IPR005158">
    <property type="entry name" value="BTAD"/>
</dbReference>
<dbReference type="OrthoDB" id="74119at2"/>
<evidence type="ECO:0000313" key="4">
    <source>
        <dbReference type="EMBL" id="AFZ67607.1"/>
    </source>
</evidence>
<keyword evidence="1" id="KW-0547">Nucleotide-binding</keyword>
<dbReference type="PANTHER" id="PTHR16305:SF28">
    <property type="entry name" value="GUANYLATE CYCLASE DOMAIN-CONTAINING PROTEIN"/>
    <property type="match status" value="1"/>
</dbReference>
<name>L0A374_DEIPD</name>
<feature type="domain" description="Bacterial transcriptional activator" evidence="3">
    <location>
        <begin position="93"/>
        <end position="229"/>
    </location>
</feature>
<dbReference type="GO" id="GO:0005524">
    <property type="term" value="F:ATP binding"/>
    <property type="evidence" value="ECO:0007669"/>
    <property type="project" value="UniProtKB-KW"/>
</dbReference>
<evidence type="ECO:0000256" key="1">
    <source>
        <dbReference type="ARBA" id="ARBA00022741"/>
    </source>
</evidence>
<dbReference type="Pfam" id="PF03704">
    <property type="entry name" value="BTAD"/>
    <property type="match status" value="1"/>
</dbReference>
<dbReference type="Gene3D" id="1.10.10.10">
    <property type="entry name" value="Winged helix-like DNA-binding domain superfamily/Winged helix DNA-binding domain"/>
    <property type="match status" value="1"/>
</dbReference>
<dbReference type="InterPro" id="IPR041664">
    <property type="entry name" value="AAA_16"/>
</dbReference>
<dbReference type="PANTHER" id="PTHR16305">
    <property type="entry name" value="TESTICULAR SOLUBLE ADENYLYL CYCLASE"/>
    <property type="match status" value="1"/>
</dbReference>
<dbReference type="Pfam" id="PF13191">
    <property type="entry name" value="AAA_16"/>
    <property type="match status" value="1"/>
</dbReference>
<dbReference type="GO" id="GO:0005737">
    <property type="term" value="C:cytoplasm"/>
    <property type="evidence" value="ECO:0007669"/>
    <property type="project" value="TreeGrafter"/>
</dbReference>
<proteinExistence type="predicted"/>
<dbReference type="InterPro" id="IPR036388">
    <property type="entry name" value="WH-like_DNA-bd_sf"/>
</dbReference>
<accession>L0A374</accession>
<dbReference type="EMBL" id="CP003382">
    <property type="protein sequence ID" value="AFZ67607.1"/>
    <property type="molecule type" value="Genomic_DNA"/>
</dbReference>
<organism evidence="4 5">
    <name type="scientific">Deinococcus peraridilitoris (strain DSM 19664 / LMG 22246 / CIP 109416 / KR-200)</name>
    <dbReference type="NCBI Taxonomy" id="937777"/>
    <lineage>
        <taxon>Bacteria</taxon>
        <taxon>Thermotogati</taxon>
        <taxon>Deinococcota</taxon>
        <taxon>Deinococci</taxon>
        <taxon>Deinococcales</taxon>
        <taxon>Deinococcaceae</taxon>
        <taxon>Deinococcus</taxon>
    </lineage>
</organism>
<dbReference type="Pfam" id="PF13181">
    <property type="entry name" value="TPR_8"/>
    <property type="match status" value="1"/>
</dbReference>
<dbReference type="GO" id="GO:0004016">
    <property type="term" value="F:adenylate cyclase activity"/>
    <property type="evidence" value="ECO:0007669"/>
    <property type="project" value="TreeGrafter"/>
</dbReference>
<evidence type="ECO:0000256" key="2">
    <source>
        <dbReference type="ARBA" id="ARBA00022840"/>
    </source>
</evidence>
<evidence type="ECO:0000313" key="5">
    <source>
        <dbReference type="Proteomes" id="UP000010467"/>
    </source>
</evidence>
<dbReference type="PATRIC" id="fig|937777.3.peg.2122"/>